<comment type="caution">
    <text evidence="2">The sequence shown here is derived from an EMBL/GenBank/DDBJ whole genome shotgun (WGS) entry which is preliminary data.</text>
</comment>
<proteinExistence type="predicted"/>
<dbReference type="Proteomes" id="UP000228900">
    <property type="component" value="Unassembled WGS sequence"/>
</dbReference>
<accession>A0A2M6WQE4</accession>
<name>A0A2M6WQE4_9BACT</name>
<evidence type="ECO:0000256" key="1">
    <source>
        <dbReference type="SAM" id="MobiDB-lite"/>
    </source>
</evidence>
<feature type="compositionally biased region" description="Basic and acidic residues" evidence="1">
    <location>
        <begin position="28"/>
        <end position="45"/>
    </location>
</feature>
<feature type="region of interest" description="Disordered" evidence="1">
    <location>
        <begin position="15"/>
        <end position="45"/>
    </location>
</feature>
<gene>
    <name evidence="2" type="ORF">COT98_01320</name>
</gene>
<evidence type="ECO:0000313" key="3">
    <source>
        <dbReference type="Proteomes" id="UP000228900"/>
    </source>
</evidence>
<sequence>MAIPKFLKTFLALSSSKPQSSANVGSFGEKRAPEAEITKRPGGDKGLFKGKPFLGRIEFRRTLKKAPERLPGVVGGFTEKERLALEEGLFPKEKFGEYITPYEVNRRLKNLKREMHRERDISEKLEKRKQMQYLEALKGKQEKDEE</sequence>
<dbReference type="EMBL" id="PFAQ01000021">
    <property type="protein sequence ID" value="PIT95025.1"/>
    <property type="molecule type" value="Genomic_DNA"/>
</dbReference>
<feature type="compositionally biased region" description="Polar residues" evidence="1">
    <location>
        <begin position="15"/>
        <end position="24"/>
    </location>
</feature>
<dbReference type="AlphaFoldDB" id="A0A2M6WQE4"/>
<organism evidence="2 3">
    <name type="scientific">Candidatus Falkowbacteria bacterium CG10_big_fil_rev_8_21_14_0_10_39_9</name>
    <dbReference type="NCBI Taxonomy" id="1974566"/>
    <lineage>
        <taxon>Bacteria</taxon>
        <taxon>Candidatus Falkowiibacteriota</taxon>
    </lineage>
</organism>
<evidence type="ECO:0000313" key="2">
    <source>
        <dbReference type="EMBL" id="PIT95025.1"/>
    </source>
</evidence>
<protein>
    <submittedName>
        <fullName evidence="2">Uncharacterized protein</fullName>
    </submittedName>
</protein>
<reference evidence="3" key="1">
    <citation type="submission" date="2017-09" db="EMBL/GenBank/DDBJ databases">
        <title>Depth-based differentiation of microbial function through sediment-hosted aquifers and enrichment of novel symbionts in the deep terrestrial subsurface.</title>
        <authorList>
            <person name="Probst A.J."/>
            <person name="Ladd B."/>
            <person name="Jarett J.K."/>
            <person name="Geller-Mcgrath D.E."/>
            <person name="Sieber C.M.K."/>
            <person name="Emerson J.B."/>
            <person name="Anantharaman K."/>
            <person name="Thomas B.C."/>
            <person name="Malmstrom R."/>
            <person name="Stieglmeier M."/>
            <person name="Klingl A."/>
            <person name="Woyke T."/>
            <person name="Ryan C.M."/>
            <person name="Banfield J.F."/>
        </authorList>
    </citation>
    <scope>NUCLEOTIDE SEQUENCE [LARGE SCALE GENOMIC DNA]</scope>
</reference>